<feature type="compositionally biased region" description="Polar residues" evidence="1">
    <location>
        <begin position="83"/>
        <end position="99"/>
    </location>
</feature>
<proteinExistence type="predicted"/>
<evidence type="ECO:0000313" key="2">
    <source>
        <dbReference type="EMBL" id="KAL0255886.1"/>
    </source>
</evidence>
<protein>
    <submittedName>
        <fullName evidence="2">Uncharacterized protein</fullName>
    </submittedName>
</protein>
<feature type="compositionally biased region" description="Low complexity" evidence="1">
    <location>
        <begin position="114"/>
        <end position="127"/>
    </location>
</feature>
<dbReference type="RefSeq" id="XP_066617163.1">
    <property type="nucleotide sequence ID" value="XM_066755262.1"/>
</dbReference>
<evidence type="ECO:0000256" key="1">
    <source>
        <dbReference type="SAM" id="MobiDB-lite"/>
    </source>
</evidence>
<dbReference type="Proteomes" id="UP000054399">
    <property type="component" value="Unassembled WGS sequence"/>
</dbReference>
<comment type="caution">
    <text evidence="2">The sequence shown here is derived from an EMBL/GenBank/DDBJ whole genome shotgun (WGS) entry which is preliminary data.</text>
</comment>
<gene>
    <name evidence="2" type="ORF">I308_100697</name>
</gene>
<accession>A0ABR3C6C5</accession>
<keyword evidence="3" id="KW-1185">Reference proteome</keyword>
<organism evidence="2 3">
    <name type="scientific">Cryptococcus tetragattii IND107</name>
    <dbReference type="NCBI Taxonomy" id="1296105"/>
    <lineage>
        <taxon>Eukaryota</taxon>
        <taxon>Fungi</taxon>
        <taxon>Dikarya</taxon>
        <taxon>Basidiomycota</taxon>
        <taxon>Agaricomycotina</taxon>
        <taxon>Tremellomycetes</taxon>
        <taxon>Tremellales</taxon>
        <taxon>Cryptococcaceae</taxon>
        <taxon>Cryptococcus</taxon>
        <taxon>Cryptococcus gattii species complex</taxon>
    </lineage>
</organism>
<dbReference type="GeneID" id="91987555"/>
<feature type="compositionally biased region" description="Polar residues" evidence="1">
    <location>
        <begin position="160"/>
        <end position="190"/>
    </location>
</feature>
<dbReference type="EMBL" id="ATAM02000001">
    <property type="protein sequence ID" value="KAL0255886.1"/>
    <property type="molecule type" value="Genomic_DNA"/>
</dbReference>
<evidence type="ECO:0000313" key="3">
    <source>
        <dbReference type="Proteomes" id="UP000054399"/>
    </source>
</evidence>
<reference evidence="3" key="1">
    <citation type="submission" date="2015-01" db="EMBL/GenBank/DDBJ databases">
        <title>The Genome Sequence of Cryptococcus gattii MMRL2647.</title>
        <authorList>
            <consortium name="The Broad Institute Genomics Platform"/>
            <person name="Cuomo C."/>
            <person name="Litvintseva A."/>
            <person name="Chen Y."/>
            <person name="Heitman J."/>
            <person name="Sun S."/>
            <person name="Springer D."/>
            <person name="Dromer F."/>
            <person name="Young S."/>
            <person name="Zeng Q."/>
            <person name="Gargeya S."/>
            <person name="Abouelleil A."/>
            <person name="Alvarado L."/>
            <person name="Chapman S.B."/>
            <person name="Gainer-Dewar J."/>
            <person name="Goldberg J."/>
            <person name="Griggs A."/>
            <person name="Gujja S."/>
            <person name="Hansen M."/>
            <person name="Howarth C."/>
            <person name="Imamovic A."/>
            <person name="Larimer J."/>
            <person name="Murphy C."/>
            <person name="Naylor J."/>
            <person name="Pearson M."/>
            <person name="Priest M."/>
            <person name="Roberts A."/>
            <person name="Saif S."/>
            <person name="Shea T."/>
            <person name="Sykes S."/>
            <person name="Wortman J."/>
            <person name="Nusbaum C."/>
            <person name="Birren B."/>
        </authorList>
    </citation>
    <scope>NUCLEOTIDE SEQUENCE [LARGE SCALE GENOMIC DNA]</scope>
    <source>
        <strain evidence="3">IND107</strain>
    </source>
</reference>
<feature type="region of interest" description="Disordered" evidence="1">
    <location>
        <begin position="34"/>
        <end position="190"/>
    </location>
</feature>
<sequence>MPHNEYLAPNENKSVPNYWDDEFTKYFSDGWSYPVASATNPSRDSESPRLTKPIDWSKVLSKEREDKAREETNSSAAPGPAILSQQPSLTETSTSQKNVSLLVPVPSDPTLEPSTLTTQSTMSQLESATVAPFQTTTSSEIDTPKPVPAPSPASVDTEKSGTMNDPQPVTRSTTDTAVANSTAPDINSWTPIPFTIKIVPRN</sequence>
<name>A0ABR3C6C5_9TREE</name>
<feature type="compositionally biased region" description="Polar residues" evidence="1">
    <location>
        <begin position="132"/>
        <end position="141"/>
    </location>
</feature>
<reference evidence="2 3" key="2">
    <citation type="submission" date="2024-01" db="EMBL/GenBank/DDBJ databases">
        <title>Comparative genomics of Cryptococcus and Kwoniella reveals pathogenesis evolution and contrasting modes of karyotype evolution via chromosome fusion or intercentromeric recombination.</title>
        <authorList>
            <person name="Coelho M.A."/>
            <person name="David-Palma M."/>
            <person name="Shea T."/>
            <person name="Bowers K."/>
            <person name="Mcginley-Smith S."/>
            <person name="Mohammad A.W."/>
            <person name="Gnirke A."/>
            <person name="Yurkov A.M."/>
            <person name="Nowrousian M."/>
            <person name="Sun S."/>
            <person name="Cuomo C.A."/>
            <person name="Heitman J."/>
        </authorList>
    </citation>
    <scope>NUCLEOTIDE SEQUENCE [LARGE SCALE GENOMIC DNA]</scope>
    <source>
        <strain evidence="2 3">IND107</strain>
    </source>
</reference>
<feature type="compositionally biased region" description="Basic and acidic residues" evidence="1">
    <location>
        <begin position="60"/>
        <end position="72"/>
    </location>
</feature>